<dbReference type="EMBL" id="SKBM01000003">
    <property type="protein sequence ID" value="TCZ65493.1"/>
    <property type="molecule type" value="Genomic_DNA"/>
</dbReference>
<comment type="caution">
    <text evidence="2">The sequence shown here is derived from an EMBL/GenBank/DDBJ whole genome shotgun (WGS) entry which is preliminary data.</text>
</comment>
<evidence type="ECO:0000313" key="3">
    <source>
        <dbReference type="Proteomes" id="UP000295023"/>
    </source>
</evidence>
<feature type="compositionally biased region" description="Basic and acidic residues" evidence="1">
    <location>
        <begin position="59"/>
        <end position="75"/>
    </location>
</feature>
<name>A0A4R4DX77_9PROT</name>
<protein>
    <submittedName>
        <fullName evidence="2">Uncharacterized protein</fullName>
    </submittedName>
</protein>
<evidence type="ECO:0000256" key="1">
    <source>
        <dbReference type="SAM" id="MobiDB-lite"/>
    </source>
</evidence>
<dbReference type="AlphaFoldDB" id="A0A4R4DX77"/>
<dbReference type="OrthoDB" id="7284477at2"/>
<feature type="region of interest" description="Disordered" evidence="1">
    <location>
        <begin position="17"/>
        <end position="95"/>
    </location>
</feature>
<dbReference type="RefSeq" id="WP_132285101.1">
    <property type="nucleotide sequence ID" value="NZ_SKBM01000003.1"/>
</dbReference>
<sequence length="95" mass="10257">MHRRLIFALPLVPALARAETPAERASRQLQQGVRQDRVVEAGGPEGPRPAETTPVTRAMEVDRRSIQPDVGRPEENGAPLTAGESGTLGGRNPQR</sequence>
<keyword evidence="3" id="KW-1185">Reference proteome</keyword>
<gene>
    <name evidence="2" type="ORF">EXY23_04800</name>
</gene>
<evidence type="ECO:0000313" key="2">
    <source>
        <dbReference type="EMBL" id="TCZ65493.1"/>
    </source>
</evidence>
<proteinExistence type="predicted"/>
<organism evidence="2 3">
    <name type="scientific">Roseicella aquatilis</name>
    <dbReference type="NCBI Taxonomy" id="2527868"/>
    <lineage>
        <taxon>Bacteria</taxon>
        <taxon>Pseudomonadati</taxon>
        <taxon>Pseudomonadota</taxon>
        <taxon>Alphaproteobacteria</taxon>
        <taxon>Acetobacterales</taxon>
        <taxon>Roseomonadaceae</taxon>
        <taxon>Roseicella</taxon>
    </lineage>
</organism>
<reference evidence="2 3" key="1">
    <citation type="submission" date="2019-03" db="EMBL/GenBank/DDBJ databases">
        <title>Paracraurococcus aquatilis NE82 genome sequence.</title>
        <authorList>
            <person name="Zhao Y."/>
            <person name="Du Z."/>
        </authorList>
    </citation>
    <scope>NUCLEOTIDE SEQUENCE [LARGE SCALE GENOMIC DNA]</scope>
    <source>
        <strain evidence="2 3">NE82</strain>
    </source>
</reference>
<accession>A0A4R4DX77</accession>
<dbReference type="Proteomes" id="UP000295023">
    <property type="component" value="Unassembled WGS sequence"/>
</dbReference>